<dbReference type="AlphaFoldDB" id="A0A2I1F5J7"/>
<dbReference type="OrthoDB" id="2329069at2759"/>
<dbReference type="Proteomes" id="UP000684084">
    <property type="component" value="Unassembled WGS sequence"/>
</dbReference>
<evidence type="ECO:0000313" key="2">
    <source>
        <dbReference type="EMBL" id="PKC13886.1"/>
    </source>
</evidence>
<dbReference type="EMBL" id="LLXJ01000165">
    <property type="protein sequence ID" value="PKC13886.1"/>
    <property type="molecule type" value="Genomic_DNA"/>
</dbReference>
<accession>A0A2I1F5J7</accession>
<protein>
    <submittedName>
        <fullName evidence="1">Uncharacterized protein</fullName>
    </submittedName>
</protein>
<name>A0A2I1F5J7_9GLOM</name>
<dbReference type="EMBL" id="CAGKOT010000040">
    <property type="protein sequence ID" value="CAB5379334.1"/>
    <property type="molecule type" value="Genomic_DNA"/>
</dbReference>
<organism evidence="1 4">
    <name type="scientific">Rhizophagus irregularis</name>
    <dbReference type="NCBI Taxonomy" id="588596"/>
    <lineage>
        <taxon>Eukaryota</taxon>
        <taxon>Fungi</taxon>
        <taxon>Fungi incertae sedis</taxon>
        <taxon>Mucoromycota</taxon>
        <taxon>Glomeromycotina</taxon>
        <taxon>Glomeromycetes</taxon>
        <taxon>Glomerales</taxon>
        <taxon>Glomeraceae</taxon>
        <taxon>Rhizophagus</taxon>
    </lineage>
</organism>
<reference evidence="2 3" key="2">
    <citation type="submission" date="2017-09" db="EMBL/GenBank/DDBJ databases">
        <title>Extensive intraspecific genome diversity in a model arbuscular mycorrhizal fungus.</title>
        <authorList>
            <person name="Chen E.C."/>
            <person name="Morin E."/>
            <person name="Beaudet D."/>
            <person name="Noel J."/>
            <person name="Ndikumana S."/>
            <person name="Charron P."/>
            <person name="St-Onge C."/>
            <person name="Giorgi J."/>
            <person name="Grigoriev I.V."/>
            <person name="Roux C."/>
            <person name="Martin F.M."/>
            <person name="Corradi N."/>
        </authorList>
    </citation>
    <scope>NUCLEOTIDE SEQUENCE [LARGE SCALE GENOMIC DNA]</scope>
    <source>
        <strain evidence="2 3">A5</strain>
    </source>
</reference>
<sequence length="120" mass="14199">MRLVPDTSQHLAFNKFLKQFTIINLVLFYLWQSNKLKPKIGKEEFWSIQTKAEHKNECRDFWNSIFKSLEQVELSSDCSNKNFVINLFPGREISVVCCIDEAHTLLAEHTDNETYFVHWS</sequence>
<evidence type="ECO:0000313" key="4">
    <source>
        <dbReference type="Proteomes" id="UP000684084"/>
    </source>
</evidence>
<proteinExistence type="predicted"/>
<comment type="caution">
    <text evidence="1">The sequence shown here is derived from an EMBL/GenBank/DDBJ whole genome shotgun (WGS) entry which is preliminary data.</text>
</comment>
<reference evidence="1" key="3">
    <citation type="submission" date="2020-05" db="EMBL/GenBank/DDBJ databases">
        <authorList>
            <person name="Rincon C."/>
            <person name="Sanders R I."/>
            <person name="Robbins C."/>
            <person name="Chaturvedi A."/>
        </authorList>
    </citation>
    <scope>NUCLEOTIDE SEQUENCE</scope>
    <source>
        <strain evidence="1">CHB12</strain>
    </source>
</reference>
<evidence type="ECO:0000313" key="1">
    <source>
        <dbReference type="EMBL" id="CAB5379334.1"/>
    </source>
</evidence>
<evidence type="ECO:0000313" key="3">
    <source>
        <dbReference type="Proteomes" id="UP000232722"/>
    </source>
</evidence>
<reference evidence="2 3" key="1">
    <citation type="submission" date="2016-04" db="EMBL/GenBank/DDBJ databases">
        <title>Genome analyses suggest a sexual origin of heterokaryosis in a supposedly ancient asexual fungus.</title>
        <authorList>
            <person name="Ropars J."/>
            <person name="Sedzielewska K."/>
            <person name="Noel J."/>
            <person name="Charron P."/>
            <person name="Farinelli L."/>
            <person name="Marton T."/>
            <person name="Kruger M."/>
            <person name="Pelin A."/>
            <person name="Brachmann A."/>
            <person name="Corradi N."/>
        </authorList>
    </citation>
    <scope>NUCLEOTIDE SEQUENCE [LARGE SCALE GENOMIC DNA]</scope>
    <source>
        <strain evidence="2 3">A5</strain>
    </source>
</reference>
<gene>
    <name evidence="1" type="ORF">CHRIB12_LOCUS16582</name>
    <name evidence="2" type="ORF">RhiirA5_410073</name>
</gene>
<dbReference type="Proteomes" id="UP000232722">
    <property type="component" value="Unassembled WGS sequence"/>
</dbReference>